<dbReference type="SMART" id="SM00100">
    <property type="entry name" value="cNMP"/>
    <property type="match status" value="1"/>
</dbReference>
<evidence type="ECO:0000313" key="7">
    <source>
        <dbReference type="Proteomes" id="UP000189935"/>
    </source>
</evidence>
<dbReference type="GO" id="GO:0005829">
    <property type="term" value="C:cytosol"/>
    <property type="evidence" value="ECO:0007669"/>
    <property type="project" value="TreeGrafter"/>
</dbReference>
<dbReference type="PROSITE" id="PS51063">
    <property type="entry name" value="HTH_CRP_2"/>
    <property type="match status" value="1"/>
</dbReference>
<dbReference type="GO" id="GO:0003700">
    <property type="term" value="F:DNA-binding transcription factor activity"/>
    <property type="evidence" value="ECO:0007669"/>
    <property type="project" value="TreeGrafter"/>
</dbReference>
<keyword evidence="1" id="KW-0805">Transcription regulation</keyword>
<dbReference type="InterPro" id="IPR050397">
    <property type="entry name" value="Env_Response_Regulators"/>
</dbReference>
<dbReference type="PANTHER" id="PTHR24567:SF68">
    <property type="entry name" value="DNA-BINDING TRANSCRIPTIONAL DUAL REGULATOR CRP"/>
    <property type="match status" value="1"/>
</dbReference>
<dbReference type="SUPFAM" id="SSF46785">
    <property type="entry name" value="Winged helix' DNA-binding domain"/>
    <property type="match status" value="1"/>
</dbReference>
<dbReference type="EMBL" id="LT670844">
    <property type="protein sequence ID" value="SHM00154.1"/>
    <property type="molecule type" value="Genomic_DNA"/>
</dbReference>
<name>A0A1M7F7W8_9BRAD</name>
<accession>A0A1M7F7W8</accession>
<evidence type="ECO:0000256" key="3">
    <source>
        <dbReference type="ARBA" id="ARBA00023163"/>
    </source>
</evidence>
<dbReference type="GO" id="GO:0003677">
    <property type="term" value="F:DNA binding"/>
    <property type="evidence" value="ECO:0007669"/>
    <property type="project" value="UniProtKB-KW"/>
</dbReference>
<dbReference type="InterPro" id="IPR036388">
    <property type="entry name" value="WH-like_DNA-bd_sf"/>
</dbReference>
<dbReference type="Gene3D" id="2.60.120.10">
    <property type="entry name" value="Jelly Rolls"/>
    <property type="match status" value="1"/>
</dbReference>
<dbReference type="PROSITE" id="PS50042">
    <property type="entry name" value="CNMP_BINDING_3"/>
    <property type="match status" value="1"/>
</dbReference>
<organism evidence="6 7">
    <name type="scientific">Bradyrhizobium lablabi</name>
    <dbReference type="NCBI Taxonomy" id="722472"/>
    <lineage>
        <taxon>Bacteria</taxon>
        <taxon>Pseudomonadati</taxon>
        <taxon>Pseudomonadota</taxon>
        <taxon>Alphaproteobacteria</taxon>
        <taxon>Hyphomicrobiales</taxon>
        <taxon>Nitrobacteraceae</taxon>
        <taxon>Bradyrhizobium</taxon>
    </lineage>
</organism>
<dbReference type="CDD" id="cd00038">
    <property type="entry name" value="CAP_ED"/>
    <property type="match status" value="1"/>
</dbReference>
<feature type="domain" description="HTH crp-type" evidence="5">
    <location>
        <begin position="185"/>
        <end position="255"/>
    </location>
</feature>
<keyword evidence="3" id="KW-0804">Transcription</keyword>
<dbReference type="InterPro" id="IPR018490">
    <property type="entry name" value="cNMP-bd_dom_sf"/>
</dbReference>
<evidence type="ECO:0000259" key="5">
    <source>
        <dbReference type="PROSITE" id="PS51063"/>
    </source>
</evidence>
<evidence type="ECO:0000256" key="2">
    <source>
        <dbReference type="ARBA" id="ARBA00023125"/>
    </source>
</evidence>
<dbReference type="Pfam" id="PF13545">
    <property type="entry name" value="HTH_Crp_2"/>
    <property type="match status" value="1"/>
</dbReference>
<evidence type="ECO:0000313" key="6">
    <source>
        <dbReference type="EMBL" id="SHM00154.1"/>
    </source>
</evidence>
<dbReference type="InterPro" id="IPR014710">
    <property type="entry name" value="RmlC-like_jellyroll"/>
</dbReference>
<dbReference type="Pfam" id="PF00027">
    <property type="entry name" value="cNMP_binding"/>
    <property type="match status" value="1"/>
</dbReference>
<dbReference type="InterPro" id="IPR000595">
    <property type="entry name" value="cNMP-bd_dom"/>
</dbReference>
<dbReference type="InterPro" id="IPR012318">
    <property type="entry name" value="HTH_CRP"/>
</dbReference>
<gene>
    <name evidence="6" type="ORF">SAMN05444159_7416</name>
</gene>
<reference evidence="6 7" key="1">
    <citation type="submission" date="2016-11" db="EMBL/GenBank/DDBJ databases">
        <authorList>
            <person name="Jaros S."/>
            <person name="Januszkiewicz K."/>
            <person name="Wedrychowicz H."/>
        </authorList>
    </citation>
    <scope>NUCLEOTIDE SEQUENCE [LARGE SCALE GENOMIC DNA]</scope>
    <source>
        <strain evidence="6 7">GAS499</strain>
    </source>
</reference>
<dbReference type="Proteomes" id="UP000189935">
    <property type="component" value="Chromosome I"/>
</dbReference>
<protein>
    <submittedName>
        <fullName evidence="6">cAMP-binding domain of CRP or a regulatory subunit of cAMP-dependent protein kinases</fullName>
    </submittedName>
</protein>
<dbReference type="AlphaFoldDB" id="A0A1M7F7W8"/>
<dbReference type="InterPro" id="IPR036390">
    <property type="entry name" value="WH_DNA-bd_sf"/>
</dbReference>
<dbReference type="SMART" id="SM00419">
    <property type="entry name" value="HTH_CRP"/>
    <property type="match status" value="1"/>
</dbReference>
<feature type="domain" description="Cyclic nucleotide-binding" evidence="4">
    <location>
        <begin position="72"/>
        <end position="171"/>
    </location>
</feature>
<dbReference type="Gene3D" id="1.10.10.10">
    <property type="entry name" value="Winged helix-like DNA-binding domain superfamily/Winged helix DNA-binding domain"/>
    <property type="match status" value="1"/>
</dbReference>
<sequence length="270" mass="29961">MLALPSRIYVAYRTSPDYTGATAEYAGAKSVLFSTGRRTDAMSYAPQFKVDTAFDPRVFLGGAGLGKTVECYAKNQKVYSQGDIADTIFFIQKGKVKITVLSEHGKEAVVGIFAEGQFFGEGCLEGSELRTATSQAMEECLITSITRSEMQATLAREPKFSEFFIAYLLSRNSRIEDDLIDQLFNSSERRLARLLLLLANFGEEGSAQPIAITLSQETLAEMIGTTRSRVSFFMNKFRKKGYIDYNGKIEVHRSLLDAVLREKPEIGGDD</sequence>
<evidence type="ECO:0000259" key="4">
    <source>
        <dbReference type="PROSITE" id="PS50042"/>
    </source>
</evidence>
<evidence type="ECO:0000256" key="1">
    <source>
        <dbReference type="ARBA" id="ARBA00023015"/>
    </source>
</evidence>
<proteinExistence type="predicted"/>
<dbReference type="PANTHER" id="PTHR24567">
    <property type="entry name" value="CRP FAMILY TRANSCRIPTIONAL REGULATORY PROTEIN"/>
    <property type="match status" value="1"/>
</dbReference>
<keyword evidence="6" id="KW-0418">Kinase</keyword>
<keyword evidence="6" id="KW-0808">Transferase</keyword>
<keyword evidence="2" id="KW-0238">DNA-binding</keyword>
<dbReference type="SUPFAM" id="SSF51206">
    <property type="entry name" value="cAMP-binding domain-like"/>
    <property type="match status" value="1"/>
</dbReference>
<dbReference type="GO" id="GO:0016301">
    <property type="term" value="F:kinase activity"/>
    <property type="evidence" value="ECO:0007669"/>
    <property type="project" value="UniProtKB-KW"/>
</dbReference>